<evidence type="ECO:0000256" key="1">
    <source>
        <dbReference type="SAM" id="Phobius"/>
    </source>
</evidence>
<accession>A0ABT3IS30</accession>
<dbReference type="InterPro" id="IPR012373">
    <property type="entry name" value="Ferrdict_sens_TM"/>
</dbReference>
<comment type="caution">
    <text evidence="4">The sequence shown here is derived from an EMBL/GenBank/DDBJ whole genome shotgun (WGS) entry which is preliminary data.</text>
</comment>
<evidence type="ECO:0000259" key="2">
    <source>
        <dbReference type="Pfam" id="PF04773"/>
    </source>
</evidence>
<dbReference type="Pfam" id="PF04773">
    <property type="entry name" value="FecR"/>
    <property type="match status" value="1"/>
</dbReference>
<dbReference type="InterPro" id="IPR032508">
    <property type="entry name" value="FecR_C"/>
</dbReference>
<evidence type="ECO:0000259" key="3">
    <source>
        <dbReference type="Pfam" id="PF16344"/>
    </source>
</evidence>
<proteinExistence type="predicted"/>
<dbReference type="Gene3D" id="3.55.50.30">
    <property type="match status" value="1"/>
</dbReference>
<dbReference type="Gene3D" id="2.60.120.1440">
    <property type="match status" value="1"/>
</dbReference>
<protein>
    <submittedName>
        <fullName evidence="4">FecR domain-containing protein</fullName>
    </submittedName>
</protein>
<dbReference type="EMBL" id="JAPDNS010000002">
    <property type="protein sequence ID" value="MCW3486783.1"/>
    <property type="molecule type" value="Genomic_DNA"/>
</dbReference>
<sequence>MQQYEDFDIADFLEDEYFIRWVRTPDETSNRFWYNWLRIHPDKKQVVAQAAAVINSVQSSATPVPEVYYTSLKARIDATLQEDSQPATRIQHLWRNIRIAAAVAVLILAGTLTFFLLQYTSTTTIITKYGETSAIWLPDSSRVILNADSRLTYRNSWHHHKREIWLEGEAFLQVRQPSLQQGTPPPFTVHAGAVNIAVLGTEFNVSNRDVAAVMLKSGKVRVDIASTGKKLVMRPHEYMHYNKSSGALIVKTVDPAVYTAWINHQLIFEQESLKNVCDRLQRYFGTPFIIQDSRMQDIKISGIIELNNEATVISTLSGLLNTDVRKTNNQIIITGN</sequence>
<dbReference type="PIRSF" id="PIRSF018266">
    <property type="entry name" value="FecR"/>
    <property type="match status" value="1"/>
</dbReference>
<evidence type="ECO:0000313" key="5">
    <source>
        <dbReference type="Proteomes" id="UP001207742"/>
    </source>
</evidence>
<evidence type="ECO:0000313" key="4">
    <source>
        <dbReference type="EMBL" id="MCW3486783.1"/>
    </source>
</evidence>
<feature type="transmembrane region" description="Helical" evidence="1">
    <location>
        <begin position="99"/>
        <end position="119"/>
    </location>
</feature>
<keyword evidence="1" id="KW-0472">Membrane</keyword>
<dbReference type="InterPro" id="IPR006860">
    <property type="entry name" value="FecR"/>
</dbReference>
<dbReference type="RefSeq" id="WP_264733598.1">
    <property type="nucleotide sequence ID" value="NZ_JAPDNR010000001.1"/>
</dbReference>
<keyword evidence="1" id="KW-1133">Transmembrane helix</keyword>
<keyword evidence="5" id="KW-1185">Reference proteome</keyword>
<gene>
    <name evidence="4" type="ORF">OL497_22990</name>
</gene>
<feature type="domain" description="FecR protein" evidence="2">
    <location>
        <begin position="124"/>
        <end position="221"/>
    </location>
</feature>
<organism evidence="4 5">
    <name type="scientific">Chitinophaga nivalis</name>
    <dbReference type="NCBI Taxonomy" id="2991709"/>
    <lineage>
        <taxon>Bacteria</taxon>
        <taxon>Pseudomonadati</taxon>
        <taxon>Bacteroidota</taxon>
        <taxon>Chitinophagia</taxon>
        <taxon>Chitinophagales</taxon>
        <taxon>Chitinophagaceae</taxon>
        <taxon>Chitinophaga</taxon>
    </lineage>
</organism>
<dbReference type="PANTHER" id="PTHR30273:SF2">
    <property type="entry name" value="PROTEIN FECR"/>
    <property type="match status" value="1"/>
</dbReference>
<name>A0ABT3IS30_9BACT</name>
<dbReference type="PANTHER" id="PTHR30273">
    <property type="entry name" value="PERIPLASMIC SIGNAL SENSOR AND SIGMA FACTOR ACTIVATOR FECR-RELATED"/>
    <property type="match status" value="1"/>
</dbReference>
<reference evidence="4 5" key="1">
    <citation type="submission" date="2022-10" db="EMBL/GenBank/DDBJ databases">
        <title>Chitinophaga nivalis PC15 sp. nov., isolated from Pyeongchang county, South Korea.</title>
        <authorList>
            <person name="Trinh H.N."/>
        </authorList>
    </citation>
    <scope>NUCLEOTIDE SEQUENCE [LARGE SCALE GENOMIC DNA]</scope>
    <source>
        <strain evidence="4 5">PC14</strain>
    </source>
</reference>
<feature type="domain" description="Protein FecR C-terminal" evidence="3">
    <location>
        <begin position="266"/>
        <end position="333"/>
    </location>
</feature>
<keyword evidence="1" id="KW-0812">Transmembrane</keyword>
<dbReference type="Pfam" id="PF16344">
    <property type="entry name" value="FecR_C"/>
    <property type="match status" value="1"/>
</dbReference>
<dbReference type="Proteomes" id="UP001207742">
    <property type="component" value="Unassembled WGS sequence"/>
</dbReference>